<sequence length="46" mass="5325">MESSSSAHPRYMEIGVEISHAVILCYMSFNVLIFILYFSHRVIAYV</sequence>
<keyword evidence="1" id="KW-0812">Transmembrane</keyword>
<keyword evidence="1" id="KW-1133">Transmembrane helix</keyword>
<organism evidence="2 3">
    <name type="scientific">Pseudomonas chlororaphis</name>
    <dbReference type="NCBI Taxonomy" id="587753"/>
    <lineage>
        <taxon>Bacteria</taxon>
        <taxon>Pseudomonadati</taxon>
        <taxon>Pseudomonadota</taxon>
        <taxon>Gammaproteobacteria</taxon>
        <taxon>Pseudomonadales</taxon>
        <taxon>Pseudomonadaceae</taxon>
        <taxon>Pseudomonas</taxon>
    </lineage>
</organism>
<protein>
    <submittedName>
        <fullName evidence="2">Uncharacterized protein</fullName>
    </submittedName>
</protein>
<dbReference type="EMBL" id="CP027753">
    <property type="protein sequence ID" value="AZE50334.1"/>
    <property type="molecule type" value="Genomic_DNA"/>
</dbReference>
<name>A0A3G7TT70_9PSED</name>
<reference evidence="2 3" key="1">
    <citation type="submission" date="2018-03" db="EMBL/GenBank/DDBJ databases">
        <title>Diversity of phytobeneficial traits revealed by whole-genome analysis of worldwide-isolated phenazine-producing Pseudomonas spp.</title>
        <authorList>
            <person name="Biessy A."/>
            <person name="Novinscak A."/>
            <person name="Blom J."/>
            <person name="Leger G."/>
            <person name="Thomashow L.S."/>
            <person name="Cazorla F.M."/>
            <person name="Josic D."/>
            <person name="Filion M."/>
        </authorList>
    </citation>
    <scope>NUCLEOTIDE SEQUENCE [LARGE SCALE GENOMIC DNA]</scope>
    <source>
        <strain evidence="2 3">B25</strain>
    </source>
</reference>
<feature type="transmembrane region" description="Helical" evidence="1">
    <location>
        <begin position="20"/>
        <end position="38"/>
    </location>
</feature>
<evidence type="ECO:0000256" key="1">
    <source>
        <dbReference type="SAM" id="Phobius"/>
    </source>
</evidence>
<keyword evidence="1" id="KW-0472">Membrane</keyword>
<proteinExistence type="predicted"/>
<evidence type="ECO:0000313" key="3">
    <source>
        <dbReference type="Proteomes" id="UP000268048"/>
    </source>
</evidence>
<dbReference type="AlphaFoldDB" id="A0A3G7TT70"/>
<accession>A0A3G7TT70</accession>
<dbReference type="Proteomes" id="UP000268048">
    <property type="component" value="Chromosome"/>
</dbReference>
<evidence type="ECO:0000313" key="2">
    <source>
        <dbReference type="EMBL" id="AZE50334.1"/>
    </source>
</evidence>
<gene>
    <name evidence="2" type="ORF">C4K04_4679</name>
</gene>